<proteinExistence type="predicted"/>
<name>A0A517E041_9FIRM</name>
<dbReference type="Gene3D" id="3.30.2130.10">
    <property type="entry name" value="VC0802-like"/>
    <property type="match status" value="1"/>
</dbReference>
<feature type="domain" description="A9CJY8-like N-terminal" evidence="1">
    <location>
        <begin position="16"/>
        <end position="57"/>
    </location>
</feature>
<evidence type="ECO:0000313" key="2">
    <source>
        <dbReference type="EMBL" id="QDR82969.1"/>
    </source>
</evidence>
<dbReference type="SUPFAM" id="SSF55021">
    <property type="entry name" value="ACT-like"/>
    <property type="match status" value="1"/>
</dbReference>
<accession>A0A517E041</accession>
<dbReference type="Proteomes" id="UP000320776">
    <property type="component" value="Chromosome"/>
</dbReference>
<dbReference type="Pfam" id="PF21631">
    <property type="entry name" value="A9CJY8-like_N"/>
    <property type="match status" value="1"/>
</dbReference>
<gene>
    <name evidence="2" type="ORF">SPTER_44220</name>
</gene>
<sequence length="77" mass="8683">MNRNKLKFAVLPVQLGVCQLNSSQQIPQWAYQGEFFSITKTTEEISIVCPDPVIPPDTVLCERSWRALKITGVLTFS</sequence>
<dbReference type="EMBL" id="CP036259">
    <property type="protein sequence ID" value="QDR82969.1"/>
    <property type="molecule type" value="Genomic_DNA"/>
</dbReference>
<keyword evidence="3" id="KW-1185">Reference proteome</keyword>
<dbReference type="InterPro" id="IPR049447">
    <property type="entry name" value="A9CJY8-like_N"/>
</dbReference>
<dbReference type="AlphaFoldDB" id="A0A517E041"/>
<evidence type="ECO:0000259" key="1">
    <source>
        <dbReference type="Pfam" id="PF21631"/>
    </source>
</evidence>
<dbReference type="InterPro" id="IPR045865">
    <property type="entry name" value="ACT-like_dom_sf"/>
</dbReference>
<organism evidence="2 3">
    <name type="scientific">Sporomusa termitida</name>
    <dbReference type="NCBI Taxonomy" id="2377"/>
    <lineage>
        <taxon>Bacteria</taxon>
        <taxon>Bacillati</taxon>
        <taxon>Bacillota</taxon>
        <taxon>Negativicutes</taxon>
        <taxon>Selenomonadales</taxon>
        <taxon>Sporomusaceae</taxon>
        <taxon>Sporomusa</taxon>
    </lineage>
</organism>
<evidence type="ECO:0000313" key="3">
    <source>
        <dbReference type="Proteomes" id="UP000320776"/>
    </source>
</evidence>
<reference evidence="2 3" key="1">
    <citation type="submission" date="2019-02" db="EMBL/GenBank/DDBJ databases">
        <title>Closed genome of Sporomusa termitida DSM 4440.</title>
        <authorList>
            <person name="Poehlein A."/>
            <person name="Daniel R."/>
        </authorList>
    </citation>
    <scope>NUCLEOTIDE SEQUENCE [LARGE SCALE GENOMIC DNA]</scope>
    <source>
        <strain evidence="2 3">DSM 4440</strain>
    </source>
</reference>
<dbReference type="RefSeq" id="WP_211367365.1">
    <property type="nucleotide sequence ID" value="NZ_CP036259.1"/>
</dbReference>
<protein>
    <recommendedName>
        <fullName evidence="1">A9CJY8-like N-terminal domain-containing protein</fullName>
    </recommendedName>
</protein>
<dbReference type="KEGG" id="sted:SPTER_44220"/>